<protein>
    <recommendedName>
        <fullName evidence="4">CDP-alcohol phosphatidyltransferase</fullName>
    </recommendedName>
</protein>
<keyword evidence="1" id="KW-0472">Membrane</keyword>
<dbReference type="Proteomes" id="UP001206013">
    <property type="component" value="Unassembled WGS sequence"/>
</dbReference>
<reference evidence="2" key="1">
    <citation type="submission" date="2022-06" db="EMBL/GenBank/DDBJ databases">
        <title>Isolation of gut microbiota from human fecal samples.</title>
        <authorList>
            <person name="Pamer E.G."/>
            <person name="Barat B."/>
            <person name="Waligurski E."/>
            <person name="Medina S."/>
            <person name="Paddock L."/>
            <person name="Mostad J."/>
        </authorList>
    </citation>
    <scope>NUCLEOTIDE SEQUENCE</scope>
    <source>
        <strain evidence="2">SL.1.01</strain>
    </source>
</reference>
<evidence type="ECO:0000313" key="2">
    <source>
        <dbReference type="EMBL" id="MCQ4793391.1"/>
    </source>
</evidence>
<dbReference type="EMBL" id="JANFYM010000008">
    <property type="protein sequence ID" value="MCQ4793391.1"/>
    <property type="molecule type" value="Genomic_DNA"/>
</dbReference>
<feature type="transmembrane region" description="Helical" evidence="1">
    <location>
        <begin position="6"/>
        <end position="24"/>
    </location>
</feature>
<gene>
    <name evidence="2" type="ORF">NE692_07970</name>
</gene>
<evidence type="ECO:0000313" key="3">
    <source>
        <dbReference type="Proteomes" id="UP001206013"/>
    </source>
</evidence>
<proteinExistence type="predicted"/>
<comment type="caution">
    <text evidence="2">The sequence shown here is derived from an EMBL/GenBank/DDBJ whole genome shotgun (WGS) entry which is preliminary data.</text>
</comment>
<keyword evidence="1" id="KW-1133">Transmembrane helix</keyword>
<sequence>MNWVNLLKSLVCVLNLVACVRLVGPYMMPNGSRRCSEEQRRRDSVCRLAGWIGVLAYSYGLGHGLMRIRDGWTGTVSGVDVILLVVQTVNLMVWAYLLVRTHGRSL</sequence>
<organism evidence="2 3">
    <name type="scientific">Bifidobacterium adolescentis</name>
    <dbReference type="NCBI Taxonomy" id="1680"/>
    <lineage>
        <taxon>Bacteria</taxon>
        <taxon>Bacillati</taxon>
        <taxon>Actinomycetota</taxon>
        <taxon>Actinomycetes</taxon>
        <taxon>Bifidobacteriales</taxon>
        <taxon>Bifidobacteriaceae</taxon>
        <taxon>Bifidobacterium</taxon>
    </lineage>
</organism>
<keyword evidence="1" id="KW-0812">Transmembrane</keyword>
<evidence type="ECO:0008006" key="4">
    <source>
        <dbReference type="Google" id="ProtNLM"/>
    </source>
</evidence>
<feature type="transmembrane region" description="Helical" evidence="1">
    <location>
        <begin position="81"/>
        <end position="99"/>
    </location>
</feature>
<dbReference type="RefSeq" id="WP_138297117.1">
    <property type="nucleotide sequence ID" value="NZ_JADMXN010000008.1"/>
</dbReference>
<name>A0AAW5K0T1_BIFAD</name>
<feature type="transmembrane region" description="Helical" evidence="1">
    <location>
        <begin position="45"/>
        <end position="61"/>
    </location>
</feature>
<evidence type="ECO:0000256" key="1">
    <source>
        <dbReference type="SAM" id="Phobius"/>
    </source>
</evidence>
<dbReference type="AlphaFoldDB" id="A0AAW5K0T1"/>
<accession>A0AAW5K0T1</accession>